<dbReference type="RefSeq" id="WP_301135721.1">
    <property type="nucleotide sequence ID" value="NZ_BAAAUQ010000017.1"/>
</dbReference>
<dbReference type="PANTHER" id="PTHR46825">
    <property type="entry name" value="D-ALANYL-D-ALANINE-CARBOXYPEPTIDASE/ENDOPEPTIDASE AMPH"/>
    <property type="match status" value="1"/>
</dbReference>
<gene>
    <name evidence="3" type="ORF">KZC48_14890</name>
</gene>
<proteinExistence type="predicted"/>
<keyword evidence="4" id="KW-1185">Reference proteome</keyword>
<dbReference type="InterPro" id="IPR012338">
    <property type="entry name" value="Beta-lactam/transpept-like"/>
</dbReference>
<dbReference type="InterPro" id="IPR001466">
    <property type="entry name" value="Beta-lactam-related"/>
</dbReference>
<dbReference type="Gene3D" id="3.40.710.10">
    <property type="entry name" value="DD-peptidase/beta-lactamase superfamily"/>
    <property type="match status" value="1"/>
</dbReference>
<evidence type="ECO:0000259" key="2">
    <source>
        <dbReference type="Pfam" id="PF00144"/>
    </source>
</evidence>
<feature type="chain" id="PRO_5045801950" evidence="1">
    <location>
        <begin position="39"/>
        <end position="410"/>
    </location>
</feature>
<dbReference type="Proteomes" id="UP001172731">
    <property type="component" value="Unassembled WGS sequence"/>
</dbReference>
<evidence type="ECO:0000313" key="3">
    <source>
        <dbReference type="EMBL" id="MDN4465672.1"/>
    </source>
</evidence>
<feature type="domain" description="Beta-lactamase-related" evidence="2">
    <location>
        <begin position="76"/>
        <end position="396"/>
    </location>
</feature>
<dbReference type="SUPFAM" id="SSF56601">
    <property type="entry name" value="beta-lactamase/transpeptidase-like"/>
    <property type="match status" value="1"/>
</dbReference>
<dbReference type="PANTHER" id="PTHR46825:SF7">
    <property type="entry name" value="D-ALANYL-D-ALANINE CARBOXYPEPTIDASE"/>
    <property type="match status" value="1"/>
</dbReference>
<dbReference type="Pfam" id="PF00144">
    <property type="entry name" value="Beta-lactamase"/>
    <property type="match status" value="1"/>
</dbReference>
<protein>
    <submittedName>
        <fullName evidence="3">Beta-lactamase family protein</fullName>
    </submittedName>
</protein>
<sequence length="410" mass="43930">MTRRTRSTRLVPTAPRTPRPHRATLAFALTAAASVLLAGCTAPAAAPVISPTETTPALERPAAPEGDLPPELVAELQQTLDDTMAEYTVPGGAVGVWIPGEGSWTAVAGIADVDTDEPVTADMQWPIRSITKSYTVTLILQLVDEGVLSLDDTIDQYIDGITDGDTITLRQLADMSSGNSDYFTDAFIQDFFIDDPERLFTLDELNGYVVDQPAQFAPGTEKVYTNANTNLLGKVVEVATGQDFAEALNERILEPLGQTGTRYITDVSTWSEPHALGYSPAETGTGWEDQIPNFSVLGPAGSMVTTLDDARVWGQMLAEGTLLDAATQAERQQGAPLDAGPPYDIYALGMGETDGWWGHNGEGLGYTAATFHDDDTGATIAVFFNLSDYTPKAHPADQLFRRLAAVIEGE</sequence>
<feature type="signal peptide" evidence="1">
    <location>
        <begin position="1"/>
        <end position="38"/>
    </location>
</feature>
<dbReference type="InterPro" id="IPR050491">
    <property type="entry name" value="AmpC-like"/>
</dbReference>
<dbReference type="EMBL" id="JAHWXI010000028">
    <property type="protein sequence ID" value="MDN4465672.1"/>
    <property type="molecule type" value="Genomic_DNA"/>
</dbReference>
<organism evidence="3 4">
    <name type="scientific">Microbacterium aurantiacum</name>
    <dbReference type="NCBI Taxonomy" id="162393"/>
    <lineage>
        <taxon>Bacteria</taxon>
        <taxon>Bacillati</taxon>
        <taxon>Actinomycetota</taxon>
        <taxon>Actinomycetes</taxon>
        <taxon>Micrococcales</taxon>
        <taxon>Microbacteriaceae</taxon>
        <taxon>Microbacterium</taxon>
    </lineage>
</organism>
<keyword evidence="1" id="KW-0732">Signal</keyword>
<evidence type="ECO:0000313" key="4">
    <source>
        <dbReference type="Proteomes" id="UP001172731"/>
    </source>
</evidence>
<comment type="caution">
    <text evidence="3">The sequence shown here is derived from an EMBL/GenBank/DDBJ whole genome shotgun (WGS) entry which is preliminary data.</text>
</comment>
<evidence type="ECO:0000256" key="1">
    <source>
        <dbReference type="SAM" id="SignalP"/>
    </source>
</evidence>
<accession>A0ABT8FX35</accession>
<name>A0ABT8FX35_9MICO</name>
<reference evidence="3" key="1">
    <citation type="submission" date="2021-06" db="EMBL/GenBank/DDBJ databases">
        <title>Genome-based taxonomic framework of Microbacterium strains isolated from marine environment, the description of four new species and reclassification of four preexisting species.</title>
        <authorList>
            <person name="Lee S.D."/>
            <person name="Kim S.-M."/>
            <person name="Byeon Y.-S."/>
            <person name="Yang H.L."/>
            <person name="Kim I.S."/>
        </authorList>
    </citation>
    <scope>NUCLEOTIDE SEQUENCE</scope>
    <source>
        <strain evidence="3">KACC 20510</strain>
    </source>
</reference>